<dbReference type="EnsemblProtists" id="HpaT807707">
    <property type="protein sequence ID" value="HpaP807707"/>
    <property type="gene ID" value="HpaG807707"/>
</dbReference>
<dbReference type="InterPro" id="IPR036770">
    <property type="entry name" value="Ankyrin_rpt-contain_sf"/>
</dbReference>
<proteinExistence type="predicted"/>
<dbReference type="Proteomes" id="UP000011713">
    <property type="component" value="Unassembled WGS sequence"/>
</dbReference>
<dbReference type="InterPro" id="IPR036400">
    <property type="entry name" value="Cyt_B5-like_heme/steroid_sf"/>
</dbReference>
<organism evidence="2 3">
    <name type="scientific">Hyaloperonospora arabidopsidis (strain Emoy2)</name>
    <name type="common">Downy mildew agent</name>
    <name type="synonym">Peronospora arabidopsidis</name>
    <dbReference type="NCBI Taxonomy" id="559515"/>
    <lineage>
        <taxon>Eukaryota</taxon>
        <taxon>Sar</taxon>
        <taxon>Stramenopiles</taxon>
        <taxon>Oomycota</taxon>
        <taxon>Peronosporomycetes</taxon>
        <taxon>Peronosporales</taxon>
        <taxon>Peronosporaceae</taxon>
        <taxon>Hyaloperonospora</taxon>
    </lineage>
</organism>
<dbReference type="EMBL" id="JH598426">
    <property type="status" value="NOT_ANNOTATED_CDS"/>
    <property type="molecule type" value="Genomic_DNA"/>
</dbReference>
<accession>M4BMS0</accession>
<keyword evidence="1" id="KW-0040">ANK repeat</keyword>
<dbReference type="InParanoid" id="M4BMS0"/>
<reference evidence="2" key="2">
    <citation type="submission" date="2015-06" db="UniProtKB">
        <authorList>
            <consortium name="EnsemblProtists"/>
        </authorList>
    </citation>
    <scope>IDENTIFICATION</scope>
    <source>
        <strain evidence="2">Emoy2</strain>
    </source>
</reference>
<dbReference type="Pfam" id="PF00023">
    <property type="entry name" value="Ank"/>
    <property type="match status" value="1"/>
</dbReference>
<reference evidence="3" key="1">
    <citation type="journal article" date="2010" name="Science">
        <title>Signatures of adaptation to obligate biotrophy in the Hyaloperonospora arabidopsidis genome.</title>
        <authorList>
            <person name="Baxter L."/>
            <person name="Tripathy S."/>
            <person name="Ishaque N."/>
            <person name="Boot N."/>
            <person name="Cabral A."/>
            <person name="Kemen E."/>
            <person name="Thines M."/>
            <person name="Ah-Fong A."/>
            <person name="Anderson R."/>
            <person name="Badejoko W."/>
            <person name="Bittner-Eddy P."/>
            <person name="Boore J.L."/>
            <person name="Chibucos M.C."/>
            <person name="Coates M."/>
            <person name="Dehal P."/>
            <person name="Delehaunty K."/>
            <person name="Dong S."/>
            <person name="Downton P."/>
            <person name="Dumas B."/>
            <person name="Fabro G."/>
            <person name="Fronick C."/>
            <person name="Fuerstenberg S.I."/>
            <person name="Fulton L."/>
            <person name="Gaulin E."/>
            <person name="Govers F."/>
            <person name="Hughes L."/>
            <person name="Humphray S."/>
            <person name="Jiang R.H."/>
            <person name="Judelson H."/>
            <person name="Kamoun S."/>
            <person name="Kyung K."/>
            <person name="Meijer H."/>
            <person name="Minx P."/>
            <person name="Morris P."/>
            <person name="Nelson J."/>
            <person name="Phuntumart V."/>
            <person name="Qutob D."/>
            <person name="Rehmany A."/>
            <person name="Rougon-Cardoso A."/>
            <person name="Ryden P."/>
            <person name="Torto-Alalibo T."/>
            <person name="Studholme D."/>
            <person name="Wang Y."/>
            <person name="Win J."/>
            <person name="Wood J."/>
            <person name="Clifton S.W."/>
            <person name="Rogers J."/>
            <person name="Van den Ackerveken G."/>
            <person name="Jones J.D."/>
            <person name="McDowell J.M."/>
            <person name="Beynon J."/>
            <person name="Tyler B.M."/>
        </authorList>
    </citation>
    <scope>NUCLEOTIDE SEQUENCE [LARGE SCALE GENOMIC DNA]</scope>
    <source>
        <strain evidence="3">Emoy2</strain>
    </source>
</reference>
<sequence>MGVAVALCGYYYSKVVTRRRANRLPRSASRCLASAPRHSLRELQPSGQWVALCGTVFDVSGDPFFDASCAGVYSSWVNHEITYLILQLGLVLDAADDAKAIASYLDREWQVEALQGNGETARRERDLLIEWFGRFYKRYQVVAQLSDYYVGGHWDVLRTQLLPLNSGSSSGGGKCPLGFGVKTNNKVMYYTAEDAKKLQTITFQGRRYDVSQTSLFHPDGGQFAHFVGHDVTYALAIQSMRVEDLDVVPARAYTFDEQLVLERYRMFFSRELALIEVDNEQIENEDGKSNVVSVHRLIENSDDMAEEECVQRLEKMLESAGADQVNAVCSRTAMTPLHKAVEKNRFDLVKVLVRAGADIEARAALYDDETPLDMAYRFCFNDIAAHLEAIATSGN</sequence>
<evidence type="ECO:0000313" key="2">
    <source>
        <dbReference type="EnsemblProtists" id="HpaP807707"/>
    </source>
</evidence>
<dbReference type="eggNOG" id="ENOG502QUTW">
    <property type="taxonomic scope" value="Eukaryota"/>
</dbReference>
<dbReference type="VEuPathDB" id="FungiDB:HpaG807707"/>
<dbReference type="AlphaFoldDB" id="M4BMS0"/>
<dbReference type="PROSITE" id="PS50297">
    <property type="entry name" value="ANK_REP_REGION"/>
    <property type="match status" value="1"/>
</dbReference>
<dbReference type="OMA" id="HSRYEVV"/>
<feature type="repeat" description="ANK" evidence="1">
    <location>
        <begin position="332"/>
        <end position="364"/>
    </location>
</feature>
<dbReference type="SUPFAM" id="SSF48403">
    <property type="entry name" value="Ankyrin repeat"/>
    <property type="match status" value="1"/>
</dbReference>
<dbReference type="HOGENOM" id="CLU_041080_0_0_1"/>
<dbReference type="PROSITE" id="PS50088">
    <property type="entry name" value="ANK_REPEAT"/>
    <property type="match status" value="1"/>
</dbReference>
<dbReference type="Gene3D" id="1.25.40.20">
    <property type="entry name" value="Ankyrin repeat-containing domain"/>
    <property type="match status" value="1"/>
</dbReference>
<dbReference type="STRING" id="559515.M4BMS0"/>
<keyword evidence="3" id="KW-1185">Reference proteome</keyword>
<dbReference type="InterPro" id="IPR002110">
    <property type="entry name" value="Ankyrin_rpt"/>
</dbReference>
<dbReference type="SUPFAM" id="SSF55856">
    <property type="entry name" value="Cytochrome b5-like heme/steroid binding domain"/>
    <property type="match status" value="1"/>
</dbReference>
<dbReference type="Gene3D" id="3.10.120.10">
    <property type="entry name" value="Cytochrome b5-like heme/steroid binding domain"/>
    <property type="match status" value="2"/>
</dbReference>
<protein>
    <submittedName>
        <fullName evidence="2">Uncharacterized protein</fullName>
    </submittedName>
</protein>
<name>M4BMS0_HYAAE</name>
<dbReference type="SMART" id="SM00248">
    <property type="entry name" value="ANK"/>
    <property type="match status" value="2"/>
</dbReference>
<evidence type="ECO:0000313" key="3">
    <source>
        <dbReference type="Proteomes" id="UP000011713"/>
    </source>
</evidence>
<evidence type="ECO:0000256" key="1">
    <source>
        <dbReference type="PROSITE-ProRule" id="PRU00023"/>
    </source>
</evidence>